<keyword evidence="3" id="KW-1185">Reference proteome</keyword>
<protein>
    <submittedName>
        <fullName evidence="2">Uncharacterized protein</fullName>
    </submittedName>
</protein>
<evidence type="ECO:0000313" key="3">
    <source>
        <dbReference type="Proteomes" id="UP000765509"/>
    </source>
</evidence>
<name>A0A9Q3JLG2_9BASI</name>
<reference evidence="2" key="1">
    <citation type="submission" date="2021-03" db="EMBL/GenBank/DDBJ databases">
        <title>Draft genome sequence of rust myrtle Austropuccinia psidii MF-1, a brazilian biotype.</title>
        <authorList>
            <person name="Quecine M.C."/>
            <person name="Pachon D.M.R."/>
            <person name="Bonatelli M.L."/>
            <person name="Correr F.H."/>
            <person name="Franceschini L.M."/>
            <person name="Leite T.F."/>
            <person name="Margarido G.R.A."/>
            <person name="Almeida C.A."/>
            <person name="Ferrarezi J.A."/>
            <person name="Labate C.A."/>
        </authorList>
    </citation>
    <scope>NUCLEOTIDE SEQUENCE</scope>
    <source>
        <strain evidence="2">MF-1</strain>
    </source>
</reference>
<proteinExistence type="predicted"/>
<evidence type="ECO:0000313" key="2">
    <source>
        <dbReference type="EMBL" id="MBW0564301.1"/>
    </source>
</evidence>
<feature type="region of interest" description="Disordered" evidence="1">
    <location>
        <begin position="94"/>
        <end position="163"/>
    </location>
</feature>
<dbReference type="AlphaFoldDB" id="A0A9Q3JLG2"/>
<comment type="caution">
    <text evidence="2">The sequence shown here is derived from an EMBL/GenBank/DDBJ whole genome shotgun (WGS) entry which is preliminary data.</text>
</comment>
<organism evidence="2 3">
    <name type="scientific">Austropuccinia psidii MF-1</name>
    <dbReference type="NCBI Taxonomy" id="1389203"/>
    <lineage>
        <taxon>Eukaryota</taxon>
        <taxon>Fungi</taxon>
        <taxon>Dikarya</taxon>
        <taxon>Basidiomycota</taxon>
        <taxon>Pucciniomycotina</taxon>
        <taxon>Pucciniomycetes</taxon>
        <taxon>Pucciniales</taxon>
        <taxon>Sphaerophragmiaceae</taxon>
        <taxon>Austropuccinia</taxon>
    </lineage>
</organism>
<dbReference type="Proteomes" id="UP000765509">
    <property type="component" value="Unassembled WGS sequence"/>
</dbReference>
<sequence>MGWRSQQQIRRRPKIPIISEFEKTPRNVPIDFYWPEWFNDKDHSQKVVAANLSEVAFVLGKNLPPGTKQHRNKRLCNLIFNQKYWESTIQEYKLKPGTPNSSERDSKDGFSDDESVDLNAPNANHDVNNNGLSEEFIYNGESNLDLDEEDNDNEIKENQDKVSGDVVRFDYETVSKNY</sequence>
<feature type="compositionally biased region" description="Basic and acidic residues" evidence="1">
    <location>
        <begin position="153"/>
        <end position="163"/>
    </location>
</feature>
<gene>
    <name evidence="2" type="ORF">O181_104016</name>
</gene>
<feature type="compositionally biased region" description="Low complexity" evidence="1">
    <location>
        <begin position="119"/>
        <end position="130"/>
    </location>
</feature>
<dbReference type="EMBL" id="AVOT02075633">
    <property type="protein sequence ID" value="MBW0564301.1"/>
    <property type="molecule type" value="Genomic_DNA"/>
</dbReference>
<accession>A0A9Q3JLG2</accession>
<evidence type="ECO:0000256" key="1">
    <source>
        <dbReference type="SAM" id="MobiDB-lite"/>
    </source>
</evidence>